<dbReference type="Proteomes" id="UP000011220">
    <property type="component" value="Chromosome"/>
</dbReference>
<protein>
    <submittedName>
        <fullName evidence="1">Uncharacterized protein</fullName>
    </submittedName>
</protein>
<evidence type="ECO:0000313" key="2">
    <source>
        <dbReference type="Proteomes" id="UP000011220"/>
    </source>
</evidence>
<dbReference type="KEGG" id="css:Cst_c07460"/>
<reference evidence="1 2" key="1">
    <citation type="journal article" date="2013" name="Genome Announc.">
        <title>Complete genome sequence of Clostridium stercorarium subsp. stercorarium strain DSM 8532, a thermophilic degrader of plant cell wall fibers.</title>
        <authorList>
            <person name="Poehlein A."/>
            <person name="Zverlov V.V."/>
            <person name="Daniel R."/>
            <person name="Schwarz W.H."/>
            <person name="Liebl W."/>
        </authorList>
    </citation>
    <scope>NUCLEOTIDE SEQUENCE [LARGE SCALE GENOMIC DNA]</scope>
    <source>
        <strain evidence="2">ATCC 35414 / DSM 8532 / NCIMB 11754</strain>
    </source>
</reference>
<name>L7VI79_THES1</name>
<dbReference type="EMBL" id="CP004044">
    <property type="protein sequence ID" value="AGC67750.1"/>
    <property type="molecule type" value="Genomic_DNA"/>
</dbReference>
<dbReference type="AlphaFoldDB" id="L7VI79"/>
<dbReference type="PATRIC" id="fig|1121335.3.peg.724"/>
<evidence type="ECO:0000313" key="1">
    <source>
        <dbReference type="EMBL" id="AGC67750.1"/>
    </source>
</evidence>
<gene>
    <name evidence="1" type="ordered locus">Cst_c07460</name>
</gene>
<proteinExistence type="predicted"/>
<accession>L7VI79</accession>
<organism evidence="1 2">
    <name type="scientific">Thermoclostridium stercorarium (strain ATCC 35414 / DSM 8532 / NCIMB 11754)</name>
    <name type="common">Clostridium stercorarium</name>
    <dbReference type="NCBI Taxonomy" id="1121335"/>
    <lineage>
        <taxon>Bacteria</taxon>
        <taxon>Bacillati</taxon>
        <taxon>Bacillota</taxon>
        <taxon>Clostridia</taxon>
        <taxon>Eubacteriales</taxon>
        <taxon>Oscillospiraceae</taxon>
        <taxon>Thermoclostridium</taxon>
    </lineage>
</organism>
<keyword evidence="2" id="KW-1185">Reference proteome</keyword>
<sequence>MDELETKEANLLLKLEEAKLQAKTHAPTEDMIRKYLQKDADIRNKSPEEQKRIIRDYVNKIIVYEDKIEIDKIVTFDGGGDENRTRVRNHIHKSFSGCSLCFDIPFL</sequence>